<dbReference type="SUPFAM" id="SSF54534">
    <property type="entry name" value="FKBP-like"/>
    <property type="match status" value="1"/>
</dbReference>
<dbReference type="GO" id="GO:0005886">
    <property type="term" value="C:plasma membrane"/>
    <property type="evidence" value="ECO:0007669"/>
    <property type="project" value="UniProtKB-SubCell"/>
</dbReference>
<name>A0A4R6R871_9BURK</name>
<dbReference type="InterPro" id="IPR052029">
    <property type="entry name" value="PpiD_chaperone"/>
</dbReference>
<dbReference type="AlphaFoldDB" id="A0A4R6R871"/>
<reference evidence="13 14" key="1">
    <citation type="submission" date="2019-03" db="EMBL/GenBank/DDBJ databases">
        <title>Genomic Encyclopedia of Type Strains, Phase IV (KMG-IV): sequencing the most valuable type-strain genomes for metagenomic binning, comparative biology and taxonomic classification.</title>
        <authorList>
            <person name="Goeker M."/>
        </authorList>
    </citation>
    <scope>NUCLEOTIDE SEQUENCE [LARGE SCALE GENOMIC DNA]</scope>
    <source>
        <strain evidence="13 14">DSM 11901</strain>
    </source>
</reference>
<evidence type="ECO:0000256" key="8">
    <source>
        <dbReference type="ARBA" id="ARBA00038408"/>
    </source>
</evidence>
<evidence type="ECO:0000256" key="4">
    <source>
        <dbReference type="ARBA" id="ARBA00022692"/>
    </source>
</evidence>
<dbReference type="EMBL" id="SNXW01000006">
    <property type="protein sequence ID" value="TDP82203.1"/>
    <property type="molecule type" value="Genomic_DNA"/>
</dbReference>
<evidence type="ECO:0000313" key="14">
    <source>
        <dbReference type="Proteomes" id="UP000294593"/>
    </source>
</evidence>
<keyword evidence="5" id="KW-1133">Transmembrane helix</keyword>
<evidence type="ECO:0000256" key="9">
    <source>
        <dbReference type="ARBA" id="ARBA00040743"/>
    </source>
</evidence>
<sequence>MFDFVRKHTRLLQLLLLILILPSFVVFGLQGYSSFSGDEGVVAKVGKQSITQAEWDNAHRNFIERVRSQQPNVDVSQFDTPEARRQSLDALVRQYVLAEAAADQSLSVSDNRLLRQFTTDPRFAGLFNPDGSFNKGLLEARGMTPNQFVAMVRQELVLGQVLGGVQATGQTSLLSNRQAVDALFQVREVQWTKFEPKLYAAQLNPTPEQLQAFYKDPANAAWLTAAERADVQYVVLDIDTLKQRVTVSEDDLRRSYKENEARYSTPEERRASHILIKVDASATADQKKAARAKAEGLLAQIKQNPAQFAELARKNSDDPGSAANGGDLEFFGRGAMVKAFDEAAFKLKKGEVSGLVETEYGLHIIQLNDVRGGTAQPFEAVRAQIEDEARKQLAQRQFAEAAERFTNSVYEQSDSLKPVADELKLPLLTMNGVLHVPGAKDQGPLSNRRVLDALFDANNRAKGRNTEAVEVSTNKLVSARIVKHSPAALRAFDEVKDELRTRWVADAAAKAARADADKKLAAWKAAPDKAELPAAVKMSRKTMFSQPPLVLDAALRVPEKQLPAFTLVDLGADGVAVLKVNKVLPLEISPQELKETQNQFGSYWGRAEADAYYQALKHKHKVEYLNEGKKVMNAQKSASAS</sequence>
<evidence type="ECO:0000256" key="7">
    <source>
        <dbReference type="ARBA" id="ARBA00023186"/>
    </source>
</evidence>
<dbReference type="RefSeq" id="WP_133609413.1">
    <property type="nucleotide sequence ID" value="NZ_SNXW01000006.1"/>
</dbReference>
<dbReference type="InterPro" id="IPR000297">
    <property type="entry name" value="PPIase_PpiC"/>
</dbReference>
<dbReference type="GO" id="GO:0003755">
    <property type="term" value="F:peptidyl-prolyl cis-trans isomerase activity"/>
    <property type="evidence" value="ECO:0007669"/>
    <property type="project" value="UniProtKB-KW"/>
</dbReference>
<dbReference type="Pfam" id="PF13624">
    <property type="entry name" value="SurA_N_3"/>
    <property type="match status" value="1"/>
</dbReference>
<keyword evidence="3" id="KW-0997">Cell inner membrane</keyword>
<evidence type="ECO:0000256" key="2">
    <source>
        <dbReference type="ARBA" id="ARBA00022475"/>
    </source>
</evidence>
<evidence type="ECO:0000256" key="10">
    <source>
        <dbReference type="ARBA" id="ARBA00042775"/>
    </source>
</evidence>
<comment type="subcellular location">
    <subcellularLocation>
        <location evidence="1">Cell inner membrane</location>
        <topology evidence="1">Single-pass type II membrane protein</topology>
        <orientation evidence="1">Periplasmic side</orientation>
    </subcellularLocation>
</comment>
<comment type="caution">
    <text evidence="13">The sequence shown here is derived from an EMBL/GenBank/DDBJ whole genome shotgun (WGS) entry which is preliminary data.</text>
</comment>
<keyword evidence="14" id="KW-1185">Reference proteome</keyword>
<evidence type="ECO:0000256" key="1">
    <source>
        <dbReference type="ARBA" id="ARBA00004382"/>
    </source>
</evidence>
<keyword evidence="7" id="KW-0143">Chaperone</keyword>
<gene>
    <name evidence="13" type="ORF">EV672_106165</name>
</gene>
<dbReference type="PANTHER" id="PTHR47529">
    <property type="entry name" value="PEPTIDYL-PROLYL CIS-TRANS ISOMERASE D"/>
    <property type="match status" value="1"/>
</dbReference>
<evidence type="ECO:0000313" key="13">
    <source>
        <dbReference type="EMBL" id="TDP82203.1"/>
    </source>
</evidence>
<dbReference type="Gene3D" id="1.10.4030.10">
    <property type="entry name" value="Porin chaperone SurA, peptide-binding domain"/>
    <property type="match status" value="1"/>
</dbReference>
<proteinExistence type="inferred from homology"/>
<dbReference type="InterPro" id="IPR046357">
    <property type="entry name" value="PPIase_dom_sf"/>
</dbReference>
<evidence type="ECO:0000256" key="11">
    <source>
        <dbReference type="PROSITE-ProRule" id="PRU00278"/>
    </source>
</evidence>
<keyword evidence="4" id="KW-0812">Transmembrane</keyword>
<comment type="similarity">
    <text evidence="8">Belongs to the PpiD chaperone family.</text>
</comment>
<keyword evidence="2" id="KW-1003">Cell membrane</keyword>
<accession>A0A4R6R871</accession>
<dbReference type="SUPFAM" id="SSF109998">
    <property type="entry name" value="Triger factor/SurA peptide-binding domain-like"/>
    <property type="match status" value="1"/>
</dbReference>
<dbReference type="PANTHER" id="PTHR47529:SF1">
    <property type="entry name" value="PERIPLASMIC CHAPERONE PPID"/>
    <property type="match status" value="1"/>
</dbReference>
<dbReference type="Proteomes" id="UP000294593">
    <property type="component" value="Unassembled WGS sequence"/>
</dbReference>
<dbReference type="Gene3D" id="3.10.50.40">
    <property type="match status" value="1"/>
</dbReference>
<dbReference type="OrthoDB" id="9812372at2"/>
<dbReference type="InterPro" id="IPR027304">
    <property type="entry name" value="Trigger_fact/SurA_dom_sf"/>
</dbReference>
<keyword evidence="11" id="KW-0697">Rotamase</keyword>
<evidence type="ECO:0000259" key="12">
    <source>
        <dbReference type="PROSITE" id="PS50198"/>
    </source>
</evidence>
<evidence type="ECO:0000256" key="5">
    <source>
        <dbReference type="ARBA" id="ARBA00022989"/>
    </source>
</evidence>
<evidence type="ECO:0000256" key="6">
    <source>
        <dbReference type="ARBA" id="ARBA00023136"/>
    </source>
</evidence>
<keyword evidence="6" id="KW-0472">Membrane</keyword>
<dbReference type="PROSITE" id="PS50198">
    <property type="entry name" value="PPIC_PPIASE_2"/>
    <property type="match status" value="1"/>
</dbReference>
<dbReference type="Pfam" id="PF13616">
    <property type="entry name" value="Rotamase_3"/>
    <property type="match status" value="1"/>
</dbReference>
<evidence type="ECO:0000256" key="3">
    <source>
        <dbReference type="ARBA" id="ARBA00022519"/>
    </source>
</evidence>
<organism evidence="13 14">
    <name type="scientific">Aquabacterium commune</name>
    <dbReference type="NCBI Taxonomy" id="70586"/>
    <lineage>
        <taxon>Bacteria</taxon>
        <taxon>Pseudomonadati</taxon>
        <taxon>Pseudomonadota</taxon>
        <taxon>Betaproteobacteria</taxon>
        <taxon>Burkholderiales</taxon>
        <taxon>Aquabacterium</taxon>
    </lineage>
</organism>
<keyword evidence="11 13" id="KW-0413">Isomerase</keyword>
<feature type="domain" description="PpiC" evidence="12">
    <location>
        <begin position="266"/>
        <end position="369"/>
    </location>
</feature>
<protein>
    <recommendedName>
        <fullName evidence="9">Periplasmic chaperone PpiD</fullName>
    </recommendedName>
    <alternativeName>
        <fullName evidence="10">Periplasmic folding chaperone</fullName>
    </alternativeName>
</protein>